<dbReference type="EMBL" id="MW046445">
    <property type="protein sequence ID" value="QTE03845.1"/>
    <property type="molecule type" value="Genomic_DNA"/>
</dbReference>
<evidence type="ECO:0000256" key="2">
    <source>
        <dbReference type="ARBA" id="ARBA00022562"/>
    </source>
</evidence>
<evidence type="ECO:0000313" key="8">
    <source>
        <dbReference type="EMBL" id="QTE03845.1"/>
    </source>
</evidence>
<evidence type="ECO:0000256" key="5">
    <source>
        <dbReference type="ARBA" id="ARBA00022840"/>
    </source>
</evidence>
<feature type="compositionally biased region" description="Polar residues" evidence="6">
    <location>
        <begin position="546"/>
        <end position="555"/>
    </location>
</feature>
<comment type="subcellular location">
    <subcellularLocation>
        <location evidence="1">Host nucleus</location>
    </subcellularLocation>
</comment>
<sequence>MSSEVECTGSSIRYFLWMGRHGVSHDISANQAPTLLIEKDIVLLTQPEIDKMMKLHDMATWQCAIILTSDANNRPLENPLSYAMLFNNLQTVSDWIATGEVSVDGIFHVHVVLKTTSRTDSIKRAIRSAWLQLSISDGFIRMYGQDPQVDCLKLQKCYRPSSMFAYCMKDPIWVCSNKDQHLELLHGIAGWGYNERFKHKDYSVTPPANPEVNQMTKEIVDAIIMCNAKTFDDLLRAAPETMQKYLHRHGLQGIVQNCLAFVRATSGGWSMQLYERFEPDPSIIHKILLHQGIQPTHFDEIFWIWITKQHSKKNTICLQGPSNTGKSAFISGLKQIVPWGEIVNTNTFAFEGILECIIAVWEEPLCSAELAEKAKQVLEGMPTSVPVKYKKPQMLPRTPVLITTNHDLWRFCSKEEEMFKNRMWIINWNYECNNQPFTFRTREYGCECAHCRASCCSSASDGEPGPCRMPASQQPISTRKQLIRDADDDTEMGSGSLSDPGEGTSRCNVDTSSGQTSSTDQRSTDSTRLRSSSSSPTSRSMGYGTTAKSCDTGNRNDSSESSDEQSLESNNSPRSHGNVSKYPRTTKSRQHQLKRNTRGTRSNIREHDSTTVIRMLGKTKKETKKISIRTKKQRLGGSLDTLNETLPNIPLHVPLPDEWQQYLSFLQHTYG</sequence>
<dbReference type="InterPro" id="IPR014015">
    <property type="entry name" value="Helicase_SF3_DNA-vir"/>
</dbReference>
<evidence type="ECO:0000259" key="7">
    <source>
        <dbReference type="PROSITE" id="PS51206"/>
    </source>
</evidence>
<dbReference type="GO" id="GO:0006260">
    <property type="term" value="P:DNA replication"/>
    <property type="evidence" value="ECO:0007669"/>
    <property type="project" value="UniProtKB-KW"/>
</dbReference>
<feature type="compositionally biased region" description="Low complexity" evidence="6">
    <location>
        <begin position="511"/>
        <end position="521"/>
    </location>
</feature>
<dbReference type="InterPro" id="IPR001257">
    <property type="entry name" value="Parvovirus_NS1_helicase"/>
</dbReference>
<protein>
    <submittedName>
        <fullName evidence="8">Nonstructural protein</fullName>
    </submittedName>
</protein>
<feature type="region of interest" description="Disordered" evidence="6">
    <location>
        <begin position="459"/>
        <end position="609"/>
    </location>
</feature>
<feature type="compositionally biased region" description="Low complexity" evidence="6">
    <location>
        <begin position="529"/>
        <end position="540"/>
    </location>
</feature>
<keyword evidence="2" id="KW-1048">Host nucleus</keyword>
<evidence type="ECO:0000256" key="6">
    <source>
        <dbReference type="SAM" id="MobiDB-lite"/>
    </source>
</evidence>
<evidence type="ECO:0000256" key="3">
    <source>
        <dbReference type="ARBA" id="ARBA00022705"/>
    </source>
</evidence>
<evidence type="ECO:0000256" key="1">
    <source>
        <dbReference type="ARBA" id="ARBA00004147"/>
    </source>
</evidence>
<keyword evidence="3" id="KW-0235">DNA replication</keyword>
<feature type="domain" description="SF3 helicase" evidence="7">
    <location>
        <begin position="293"/>
        <end position="441"/>
    </location>
</feature>
<dbReference type="GO" id="GO:0019079">
    <property type="term" value="P:viral genome replication"/>
    <property type="evidence" value="ECO:0007669"/>
    <property type="project" value="InterPro"/>
</dbReference>
<keyword evidence="5" id="KW-0067">ATP-binding</keyword>
<evidence type="ECO:0000256" key="4">
    <source>
        <dbReference type="ARBA" id="ARBA00022741"/>
    </source>
</evidence>
<dbReference type="Gene3D" id="3.40.50.300">
    <property type="entry name" value="P-loop containing nucleotide triphosphate hydrolases"/>
    <property type="match status" value="1"/>
</dbReference>
<feature type="compositionally biased region" description="Basic residues" evidence="6">
    <location>
        <begin position="584"/>
        <end position="598"/>
    </location>
</feature>
<dbReference type="GO" id="GO:0005524">
    <property type="term" value="F:ATP binding"/>
    <property type="evidence" value="ECO:0007669"/>
    <property type="project" value="UniProtKB-KW"/>
</dbReference>
<dbReference type="PROSITE" id="PS51206">
    <property type="entry name" value="SF3_HELICASE_1"/>
    <property type="match status" value="1"/>
</dbReference>
<organism evidence="8">
    <name type="scientific">Nandayus nenday Chaphamaparvovirus</name>
    <dbReference type="NCBI Taxonomy" id="2794493"/>
    <lineage>
        <taxon>Viruses</taxon>
        <taxon>Monodnaviria</taxon>
        <taxon>Shotokuvirae</taxon>
        <taxon>Cossaviricota</taxon>
        <taxon>Quintoviricetes</taxon>
        <taxon>Piccovirales</taxon>
        <taxon>Parvoviridae</taxon>
        <taxon>Hamaparvovirinae</taxon>
        <taxon>Chaphamaparvovirus</taxon>
    </lineage>
</organism>
<keyword evidence="4" id="KW-0547">Nucleotide-binding</keyword>
<dbReference type="GO" id="GO:0042025">
    <property type="term" value="C:host cell nucleus"/>
    <property type="evidence" value="ECO:0007669"/>
    <property type="project" value="UniProtKB-SubCell"/>
</dbReference>
<dbReference type="Pfam" id="PF01057">
    <property type="entry name" value="Parvo_NS1"/>
    <property type="match status" value="1"/>
</dbReference>
<dbReference type="SUPFAM" id="SSF52540">
    <property type="entry name" value="P-loop containing nucleoside triphosphate hydrolases"/>
    <property type="match status" value="1"/>
</dbReference>
<reference evidence="8" key="1">
    <citation type="submission" date="2020-09" db="EMBL/GenBank/DDBJ databases">
        <title>Parvovirus dark matter in the feces of wild birds.</title>
        <authorList>
            <person name="Dai Z."/>
            <person name="Yang S."/>
            <person name="Zhang W."/>
        </authorList>
    </citation>
    <scope>NUCLEOTIDE SEQUENCE</scope>
    <source>
        <strain evidence="8">Par076par05</strain>
    </source>
</reference>
<dbReference type="InterPro" id="IPR027417">
    <property type="entry name" value="P-loop_NTPase"/>
</dbReference>
<name>A0A8A4XD12_9VIRU</name>
<accession>A0A8A4XD12</accession>
<proteinExistence type="predicted"/>
<feature type="compositionally biased region" description="Polar residues" evidence="6">
    <location>
        <begin position="471"/>
        <end position="480"/>
    </location>
</feature>